<gene>
    <name evidence="2" type="ORF">SAMN04487954_103268</name>
</gene>
<proteinExistence type="predicted"/>
<dbReference type="EMBL" id="FNES01000003">
    <property type="protein sequence ID" value="SDJ18270.1"/>
    <property type="molecule type" value="Genomic_DNA"/>
</dbReference>
<keyword evidence="1" id="KW-0472">Membrane</keyword>
<feature type="transmembrane region" description="Helical" evidence="1">
    <location>
        <begin position="20"/>
        <end position="41"/>
    </location>
</feature>
<feature type="transmembrane region" description="Helical" evidence="1">
    <location>
        <begin position="47"/>
        <end position="68"/>
    </location>
</feature>
<evidence type="ECO:0000313" key="3">
    <source>
        <dbReference type="Proteomes" id="UP000198525"/>
    </source>
</evidence>
<keyword evidence="1" id="KW-1133">Transmembrane helix</keyword>
<dbReference type="Proteomes" id="UP000198525">
    <property type="component" value="Unassembled WGS sequence"/>
</dbReference>
<accession>A0A1G8RPD3</accession>
<dbReference type="Pfam" id="PF11286">
    <property type="entry name" value="DUF3087"/>
    <property type="match status" value="1"/>
</dbReference>
<dbReference type="AlphaFoldDB" id="A0A1G8RPD3"/>
<dbReference type="STRING" id="376427.SAMN04487954_103268"/>
<organism evidence="2 3">
    <name type="scientific">Billgrantia gudaonensis</name>
    <dbReference type="NCBI Taxonomy" id="376427"/>
    <lineage>
        <taxon>Bacteria</taxon>
        <taxon>Pseudomonadati</taxon>
        <taxon>Pseudomonadota</taxon>
        <taxon>Gammaproteobacteria</taxon>
        <taxon>Oceanospirillales</taxon>
        <taxon>Halomonadaceae</taxon>
        <taxon>Billgrantia</taxon>
    </lineage>
</organism>
<dbReference type="RefSeq" id="WP_089683854.1">
    <property type="nucleotide sequence ID" value="NZ_FNES01000003.1"/>
</dbReference>
<name>A0A1G8RPD3_9GAMM</name>
<reference evidence="2 3" key="1">
    <citation type="submission" date="2016-10" db="EMBL/GenBank/DDBJ databases">
        <authorList>
            <person name="de Groot N.N."/>
        </authorList>
    </citation>
    <scope>NUCLEOTIDE SEQUENCE [LARGE SCALE GENOMIC DNA]</scope>
    <source>
        <strain evidence="2 3">CGMCC 1.6133</strain>
    </source>
</reference>
<protein>
    <recommendedName>
        <fullName evidence="4">DUF3087 domain-containing protein</fullName>
    </recommendedName>
</protein>
<keyword evidence="3" id="KW-1185">Reference proteome</keyword>
<evidence type="ECO:0008006" key="4">
    <source>
        <dbReference type="Google" id="ProtNLM"/>
    </source>
</evidence>
<keyword evidence="1" id="KW-0812">Transmembrane</keyword>
<evidence type="ECO:0000313" key="2">
    <source>
        <dbReference type="EMBL" id="SDJ18270.1"/>
    </source>
</evidence>
<evidence type="ECO:0000256" key="1">
    <source>
        <dbReference type="SAM" id="Phobius"/>
    </source>
</evidence>
<dbReference type="InterPro" id="IPR021438">
    <property type="entry name" value="DUF3087"/>
</dbReference>
<sequence length="170" mass="19519">MPFTFEDHDPDTYRRKARIISVAMAGQLIVFGLVFAQLLTATFGSSLWLNALGVLLGLMATSLVFAVLRERPWMAEMRYVWQLKHHLSRISGYLSSLRRGVEEGNDVALHLLTVYHQGMAQLAELNGRTLDDDSELLAERLRVRQLRHEKGLPERVEAFDPEDLRAFRKR</sequence>
<dbReference type="OrthoDB" id="6118461at2"/>